<dbReference type="GO" id="GO:0005524">
    <property type="term" value="F:ATP binding"/>
    <property type="evidence" value="ECO:0007669"/>
    <property type="project" value="InterPro"/>
</dbReference>
<protein>
    <submittedName>
        <fullName evidence="2">DNA mismatch repair protein MutL</fullName>
    </submittedName>
</protein>
<comment type="caution">
    <text evidence="2">The sequence shown here is derived from an EMBL/GenBank/DDBJ whole genome shotgun (WGS) entry which is preliminary data.</text>
</comment>
<dbReference type="Gene3D" id="3.30.1370.100">
    <property type="entry name" value="MutL, C-terminal domain, regulatory subdomain"/>
    <property type="match status" value="1"/>
</dbReference>
<proteinExistence type="predicted"/>
<evidence type="ECO:0000313" key="2">
    <source>
        <dbReference type="EMBL" id="MPN18703.1"/>
    </source>
</evidence>
<organism evidence="2">
    <name type="scientific">bioreactor metagenome</name>
    <dbReference type="NCBI Taxonomy" id="1076179"/>
    <lineage>
        <taxon>unclassified sequences</taxon>
        <taxon>metagenomes</taxon>
        <taxon>ecological metagenomes</taxon>
    </lineage>
</organism>
<dbReference type="InterPro" id="IPR014790">
    <property type="entry name" value="MutL_C"/>
</dbReference>
<dbReference type="AlphaFoldDB" id="A0A645G3V4"/>
<dbReference type="InterPro" id="IPR042121">
    <property type="entry name" value="MutL_C_regsub"/>
</dbReference>
<dbReference type="GO" id="GO:0006298">
    <property type="term" value="P:mismatch repair"/>
    <property type="evidence" value="ECO:0007669"/>
    <property type="project" value="InterPro"/>
</dbReference>
<name>A0A645G3V4_9ZZZZ</name>
<accession>A0A645G3V4</accession>
<dbReference type="EMBL" id="VSSQ01066098">
    <property type="protein sequence ID" value="MPN18703.1"/>
    <property type="molecule type" value="Genomic_DNA"/>
</dbReference>
<gene>
    <name evidence="2" type="primary">mutL_40</name>
    <name evidence="2" type="ORF">SDC9_166066</name>
</gene>
<dbReference type="SUPFAM" id="SSF118116">
    <property type="entry name" value="DNA mismatch repair protein MutL"/>
    <property type="match status" value="1"/>
</dbReference>
<reference evidence="2" key="1">
    <citation type="submission" date="2019-08" db="EMBL/GenBank/DDBJ databases">
        <authorList>
            <person name="Kucharzyk K."/>
            <person name="Murdoch R.W."/>
            <person name="Higgins S."/>
            <person name="Loffler F."/>
        </authorList>
    </citation>
    <scope>NUCLEOTIDE SEQUENCE</scope>
</reference>
<dbReference type="InterPro" id="IPR042120">
    <property type="entry name" value="MutL_C_dimsub"/>
</dbReference>
<dbReference type="InterPro" id="IPR037198">
    <property type="entry name" value="MutL_C_sf"/>
</dbReference>
<dbReference type="SMART" id="SM00853">
    <property type="entry name" value="MutL_C"/>
    <property type="match status" value="1"/>
</dbReference>
<dbReference type="Gene3D" id="3.30.1540.20">
    <property type="entry name" value="MutL, C-terminal domain, dimerisation subdomain"/>
    <property type="match status" value="1"/>
</dbReference>
<sequence>MADSQPPMRQTLLRPEAAELSREDCALLLDNLPLLDSLGFACEDFGDGAVLVREVPADLDASDIAATLEELAENLRTGRSPTEKRQNLLHTIACKAAIKAGWDSDESELRALVDKVQSGEVQYCPHGRPVKAKLSKYELEKMFKRA</sequence>
<feature type="domain" description="MutL C-terminal dimerisation" evidence="1">
    <location>
        <begin position="8"/>
        <end position="104"/>
    </location>
</feature>
<dbReference type="Pfam" id="PF08676">
    <property type="entry name" value="MutL_C"/>
    <property type="match status" value="1"/>
</dbReference>
<evidence type="ECO:0000259" key="1">
    <source>
        <dbReference type="SMART" id="SM00853"/>
    </source>
</evidence>